<gene>
    <name evidence="1" type="ORF">MiTe_01687</name>
</gene>
<evidence type="ECO:0000313" key="1">
    <source>
        <dbReference type="EMBL" id="GCA74861.1"/>
    </source>
</evidence>
<dbReference type="AlphaFoldDB" id="A0A5A5RP38"/>
<organism evidence="1 2">
    <name type="scientific">Microcystis aeruginosa NIES-2520</name>
    <dbReference type="NCBI Taxonomy" id="2303982"/>
    <lineage>
        <taxon>Bacteria</taxon>
        <taxon>Bacillati</taxon>
        <taxon>Cyanobacteriota</taxon>
        <taxon>Cyanophyceae</taxon>
        <taxon>Oscillatoriophycideae</taxon>
        <taxon>Chroococcales</taxon>
        <taxon>Microcystaceae</taxon>
        <taxon>Microcystis</taxon>
    </lineage>
</organism>
<accession>A0A5A5RP38</accession>
<sequence>MVLKEKEKEKKSTFPSKFPYPLSPLVLENYDPTVN</sequence>
<comment type="caution">
    <text evidence="1">The sequence shown here is derived from an EMBL/GenBank/DDBJ whole genome shotgun (WGS) entry which is preliminary data.</text>
</comment>
<proteinExistence type="predicted"/>
<reference evidence="1 2" key="1">
    <citation type="submission" date="2018-09" db="EMBL/GenBank/DDBJ databases">
        <title>Evolutionary history of phycoerythrin pigmentation in the water bloom-forming cyanobacterium Microcystis aeruginosa.</title>
        <authorList>
            <person name="Tanabe Y."/>
            <person name="Tanabe Y."/>
            <person name="Yamaguchi H."/>
        </authorList>
    </citation>
    <scope>NUCLEOTIDE SEQUENCE [LARGE SCALE GENOMIC DNA]</scope>
    <source>
        <strain evidence="1 2">NIES-2520</strain>
    </source>
</reference>
<name>A0A5A5RP38_MICAE</name>
<dbReference type="EMBL" id="BHVP01000024">
    <property type="protein sequence ID" value="GCA74861.1"/>
    <property type="molecule type" value="Genomic_DNA"/>
</dbReference>
<evidence type="ECO:0000313" key="2">
    <source>
        <dbReference type="Proteomes" id="UP000324917"/>
    </source>
</evidence>
<protein>
    <submittedName>
        <fullName evidence="1">Uncharacterized protein</fullName>
    </submittedName>
</protein>
<dbReference type="Proteomes" id="UP000324917">
    <property type="component" value="Unassembled WGS sequence"/>
</dbReference>